<feature type="domain" description="WH2" evidence="4">
    <location>
        <begin position="584"/>
        <end position="603"/>
    </location>
</feature>
<feature type="compositionally biased region" description="Pro residues" evidence="2">
    <location>
        <begin position="409"/>
        <end position="431"/>
    </location>
</feature>
<dbReference type="PROSITE" id="PS50229">
    <property type="entry name" value="WH1"/>
    <property type="match status" value="1"/>
</dbReference>
<dbReference type="GO" id="GO:0071933">
    <property type="term" value="F:Arp2/3 complex binding"/>
    <property type="evidence" value="ECO:0007669"/>
    <property type="project" value="UniProtKB-ARBA"/>
</dbReference>
<dbReference type="OMA" id="PPNDECY"/>
<dbReference type="SMART" id="SM00461">
    <property type="entry name" value="WH1"/>
    <property type="match status" value="1"/>
</dbReference>
<feature type="compositionally biased region" description="Low complexity" evidence="2">
    <location>
        <begin position="291"/>
        <end position="305"/>
    </location>
</feature>
<dbReference type="InterPro" id="IPR003124">
    <property type="entry name" value="WH2_dom"/>
</dbReference>
<dbReference type="Pfam" id="PF02205">
    <property type="entry name" value="WH2"/>
    <property type="match status" value="1"/>
</dbReference>
<dbReference type="FunCoup" id="G8Y8P3">
    <property type="interactions" value="352"/>
</dbReference>
<dbReference type="InterPro" id="IPR033927">
    <property type="entry name" value="WASPfam_EVH1"/>
</dbReference>
<dbReference type="Gene3D" id="2.30.29.30">
    <property type="entry name" value="Pleckstrin-homology domain (PH domain)/Phosphotyrosine-binding domain (PTB)"/>
    <property type="match status" value="1"/>
</dbReference>
<name>G8Y8P3_PICSO</name>
<feature type="compositionally biased region" description="Polar residues" evidence="2">
    <location>
        <begin position="445"/>
        <end position="454"/>
    </location>
</feature>
<feature type="domain" description="WH1" evidence="3">
    <location>
        <begin position="17"/>
        <end position="128"/>
    </location>
</feature>
<feature type="compositionally biased region" description="Pro residues" evidence="2">
    <location>
        <begin position="533"/>
        <end position="546"/>
    </location>
</feature>
<evidence type="ECO:0000259" key="4">
    <source>
        <dbReference type="PROSITE" id="PS51082"/>
    </source>
</evidence>
<protein>
    <submittedName>
        <fullName evidence="5">Piso0_004396 protein</fullName>
    </submittedName>
</protein>
<reference evidence="7" key="2">
    <citation type="journal article" date="2012" name="G3 (Bethesda)">
        <title>Pichia sorbitophila, an interspecies yeast hybrid reveals early steps of genome resolution following polyploidization.</title>
        <authorList>
            <person name="Leh Louis V."/>
            <person name="Despons L."/>
            <person name="Friedrich A."/>
            <person name="Martin T."/>
            <person name="Durrens P."/>
            <person name="Casaregola S."/>
            <person name="Neuveglise C."/>
            <person name="Fairhead C."/>
            <person name="Marck C."/>
            <person name="Cruz J.A."/>
            <person name="Straub M.L."/>
            <person name="Kugler V."/>
            <person name="Sacerdot C."/>
            <person name="Uzunov Z."/>
            <person name="Thierry A."/>
            <person name="Weiss S."/>
            <person name="Bleykasten C."/>
            <person name="De Montigny J."/>
            <person name="Jacques N."/>
            <person name="Jung P."/>
            <person name="Lemaire M."/>
            <person name="Mallet S."/>
            <person name="Morel G."/>
            <person name="Richard G.F."/>
            <person name="Sarkar A."/>
            <person name="Savel G."/>
            <person name="Schacherer J."/>
            <person name="Seret M.L."/>
            <person name="Talla E."/>
            <person name="Samson G."/>
            <person name="Jubin C."/>
            <person name="Poulain J."/>
            <person name="Vacherie B."/>
            <person name="Barbe V."/>
            <person name="Pelletier E."/>
            <person name="Sherman D.J."/>
            <person name="Westhof E."/>
            <person name="Weissenbach J."/>
            <person name="Baret P.V."/>
            <person name="Wincker P."/>
            <person name="Gaillardin C."/>
            <person name="Dujon B."/>
            <person name="Souciet J.L."/>
        </authorList>
    </citation>
    <scope>NUCLEOTIDE SEQUENCE [LARGE SCALE GENOMIC DNA]</scope>
    <source>
        <strain evidence="7">ATCC MYA-4447 / BCRC 22081 / CBS 7064 / NBRC 10061 / NRRL Y-12695</strain>
    </source>
</reference>
<feature type="region of interest" description="Disordered" evidence="2">
    <location>
        <begin position="216"/>
        <end position="668"/>
    </location>
</feature>
<feature type="compositionally biased region" description="Pro residues" evidence="2">
    <location>
        <begin position="554"/>
        <end position="563"/>
    </location>
</feature>
<dbReference type="Proteomes" id="UP000005222">
    <property type="component" value="Chromosome K"/>
</dbReference>
<dbReference type="FunFam" id="2.30.29.30:FF:000281">
    <property type="entry name" value="Actin associated protein"/>
    <property type="match status" value="1"/>
</dbReference>
<evidence type="ECO:0000256" key="2">
    <source>
        <dbReference type="SAM" id="MobiDB-lite"/>
    </source>
</evidence>
<evidence type="ECO:0000313" key="6">
    <source>
        <dbReference type="EMBL" id="CCE84838.1"/>
    </source>
</evidence>
<evidence type="ECO:0000313" key="7">
    <source>
        <dbReference type="Proteomes" id="UP000005222"/>
    </source>
</evidence>
<feature type="compositionally biased region" description="Polar residues" evidence="2">
    <location>
        <begin position="476"/>
        <end position="485"/>
    </location>
</feature>
<dbReference type="InParanoid" id="G8Y8P3"/>
<reference evidence="5" key="1">
    <citation type="submission" date="2011-10" db="EMBL/GenBank/DDBJ databases">
        <authorList>
            <person name="Genoscope - CEA"/>
        </authorList>
    </citation>
    <scope>NUCLEOTIDE SEQUENCE</scope>
</reference>
<feature type="compositionally biased region" description="Polar residues" evidence="2">
    <location>
        <begin position="272"/>
        <end position="287"/>
    </location>
</feature>
<feature type="compositionally biased region" description="Low complexity" evidence="2">
    <location>
        <begin position="356"/>
        <end position="370"/>
    </location>
</feature>
<dbReference type="GO" id="GO:0030479">
    <property type="term" value="C:actin cortical patch"/>
    <property type="evidence" value="ECO:0007669"/>
    <property type="project" value="UniProtKB-ARBA"/>
</dbReference>
<feature type="compositionally biased region" description="Polar residues" evidence="2">
    <location>
        <begin position="235"/>
        <end position="245"/>
    </location>
</feature>
<organism evidence="5 7">
    <name type="scientific">Pichia sorbitophila (strain ATCC MYA-4447 / BCRC 22081 / CBS 7064 / NBRC 10061 / NRRL Y-12695)</name>
    <name type="common">Hybrid yeast</name>
    <dbReference type="NCBI Taxonomy" id="559304"/>
    <lineage>
        <taxon>Eukaryota</taxon>
        <taxon>Fungi</taxon>
        <taxon>Dikarya</taxon>
        <taxon>Ascomycota</taxon>
        <taxon>Saccharomycotina</taxon>
        <taxon>Pichiomycetes</taxon>
        <taxon>Debaryomycetaceae</taxon>
        <taxon>Millerozyma</taxon>
    </lineage>
</organism>
<dbReference type="HOGENOM" id="CLU_015385_1_2_1"/>
<dbReference type="InterPro" id="IPR011993">
    <property type="entry name" value="PH-like_dom_sf"/>
</dbReference>
<feature type="compositionally biased region" description="Pro residues" evidence="2">
    <location>
        <begin position="323"/>
        <end position="341"/>
    </location>
</feature>
<accession>G8Y8P3</accession>
<dbReference type="OrthoDB" id="8963340at2759"/>
<dbReference type="GO" id="GO:0045010">
    <property type="term" value="P:actin nucleation"/>
    <property type="evidence" value="ECO:0007669"/>
    <property type="project" value="UniProtKB-ARBA"/>
</dbReference>
<feature type="compositionally biased region" description="Pro residues" evidence="2">
    <location>
        <begin position="371"/>
        <end position="395"/>
    </location>
</feature>
<evidence type="ECO:0000256" key="1">
    <source>
        <dbReference type="ARBA" id="ARBA00022553"/>
    </source>
</evidence>
<sequence length="668" mass="71357">MGGLLNSSDKEKIKRAIPKANNKLIDATVARLYIAYPEPTRWQYTNLMGAIILADDLVGHTFFLKLVDIIGHRGVIWDQELYVDFQYHQDRTFFHTFELEDCWAGLLFEDTSEASHFYKRVVNRHKYGSKQTVNNKNAIALKENVKSDTHKVGPRGEYVDVNTEQRMRRSKGVLYYDDVPPPEWRSLYSELEAAGITEDMIADNREFIKDYIAKRGGPLVGLEPPIPRRLKRNKSQLQRQATSETTESKPSSHKNKKAPPPPPPPVVSRSSTQASDSHTDVSSTNSDHLGPSDSPSSSSQSPFTSNANLEESHNLRFRLPPKDAVPPSVPHSTLPPPPPVQNSPHQMPNSSIPTGNQPQRSFSSNSQQNRPLPPPPPARGNQAPPPPARGMPPTLPQRTGADSNQRPGGVPPPPPPRAARGNAPPPPPPRTQRPGVSSVPPPSSFNGMNGNQANHAQSHSSPPPLPPAHPAAGINYPNSQNQVNSPPAAHPAHAAPPPLPPQHTNFASPQAQVSSPPPPPPLPQGARNDSHNAPPPPPPPPAPPASTAPSSSAGPPPPPPLPPSDSLDTESSGPPPPLPATDSSRDALLSSIRSAGIGSLKKVDKSQLDKPSVILQEAKGDTSAGGSGSGDNPPPGQPGSLADALASALHKRKGKVAGSDDEDDGDDW</sequence>
<feature type="compositionally biased region" description="Acidic residues" evidence="2">
    <location>
        <begin position="659"/>
        <end position="668"/>
    </location>
</feature>
<proteinExistence type="predicted"/>
<dbReference type="Pfam" id="PF00568">
    <property type="entry name" value="WH1"/>
    <property type="match status" value="1"/>
</dbReference>
<dbReference type="Proteomes" id="UP000005222">
    <property type="component" value="Chromosome L"/>
</dbReference>
<dbReference type="eggNOG" id="KOG3671">
    <property type="taxonomic scope" value="Eukaryota"/>
</dbReference>
<dbReference type="CDD" id="cd01205">
    <property type="entry name" value="EVH1_WASP-like"/>
    <property type="match status" value="1"/>
</dbReference>
<dbReference type="PROSITE" id="PS51082">
    <property type="entry name" value="WH2"/>
    <property type="match status" value="1"/>
</dbReference>
<evidence type="ECO:0000259" key="3">
    <source>
        <dbReference type="PROSITE" id="PS50229"/>
    </source>
</evidence>
<dbReference type="AlphaFoldDB" id="G8Y8P3"/>
<dbReference type="InterPro" id="IPR000697">
    <property type="entry name" value="WH1/EVH1_dom"/>
</dbReference>
<evidence type="ECO:0000313" key="5">
    <source>
        <dbReference type="EMBL" id="CCE83807.1"/>
    </source>
</evidence>
<dbReference type="SUPFAM" id="SSF50729">
    <property type="entry name" value="PH domain-like"/>
    <property type="match status" value="1"/>
</dbReference>
<dbReference type="EMBL" id="FO082049">
    <property type="protein sequence ID" value="CCE83807.1"/>
    <property type="molecule type" value="Genomic_DNA"/>
</dbReference>
<gene>
    <name evidence="5" type="primary">Piso0_004396</name>
    <name evidence="5" type="ORF">GNLVRS01_PISO0K15960g</name>
    <name evidence="6" type="ORF">GNLVRS01_PISO0L15961g</name>
</gene>
<dbReference type="GO" id="GO:0003779">
    <property type="term" value="F:actin binding"/>
    <property type="evidence" value="ECO:0007669"/>
    <property type="project" value="InterPro"/>
</dbReference>
<dbReference type="STRING" id="559304.G8Y8P3"/>
<dbReference type="EMBL" id="FO082048">
    <property type="protein sequence ID" value="CCE84838.1"/>
    <property type="molecule type" value="Genomic_DNA"/>
</dbReference>
<feature type="compositionally biased region" description="Polar residues" evidence="2">
    <location>
        <begin position="342"/>
        <end position="355"/>
    </location>
</feature>
<keyword evidence="7" id="KW-1185">Reference proteome</keyword>
<keyword evidence="1" id="KW-0597">Phosphoprotein</keyword>